<proteinExistence type="predicted"/>
<dbReference type="CDD" id="cd00060">
    <property type="entry name" value="FHA"/>
    <property type="match status" value="1"/>
</dbReference>
<evidence type="ECO:0000313" key="4">
    <source>
        <dbReference type="Proteomes" id="UP000002384"/>
    </source>
</evidence>
<dbReference type="RefSeq" id="WP_012599391.1">
    <property type="nucleotide sequence ID" value="NC_011733.1"/>
</dbReference>
<dbReference type="InterPro" id="IPR000253">
    <property type="entry name" value="FHA_dom"/>
</dbReference>
<dbReference type="InterPro" id="IPR008984">
    <property type="entry name" value="SMAD_FHA_dom_sf"/>
</dbReference>
<evidence type="ECO:0000256" key="1">
    <source>
        <dbReference type="SAM" id="Phobius"/>
    </source>
</evidence>
<keyword evidence="1" id="KW-0812">Transmembrane</keyword>
<reference evidence="4" key="1">
    <citation type="journal article" date="2011" name="MBio">
        <title>Novel metabolic attributes of the genus Cyanothece, comprising a group of unicellular nitrogen-fixing Cyanobacteria.</title>
        <authorList>
            <person name="Bandyopadhyay A."/>
            <person name="Elvitigala T."/>
            <person name="Welsh E."/>
            <person name="Stockel J."/>
            <person name="Liberton M."/>
            <person name="Min H."/>
            <person name="Sherman L.A."/>
            <person name="Pakrasi H.B."/>
        </authorList>
    </citation>
    <scope>NUCLEOTIDE SEQUENCE [LARGE SCALE GENOMIC DNA]</scope>
    <source>
        <strain evidence="4">PCC 7424</strain>
        <plasmid evidence="4">pP742405</plasmid>
    </source>
</reference>
<feature type="domain" description="FHA" evidence="2">
    <location>
        <begin position="23"/>
        <end position="74"/>
    </location>
</feature>
<dbReference type="OrthoDB" id="9837211at2"/>
<dbReference type="Pfam" id="PF00498">
    <property type="entry name" value="FHA"/>
    <property type="match status" value="1"/>
</dbReference>
<dbReference type="Gene3D" id="2.60.200.20">
    <property type="match status" value="1"/>
</dbReference>
<accession>B7KMY6</accession>
<dbReference type="EMBL" id="CP001296">
    <property type="protein sequence ID" value="ACK74158.1"/>
    <property type="molecule type" value="Genomic_DNA"/>
</dbReference>
<dbReference type="AlphaFoldDB" id="B7KMY6"/>
<keyword evidence="1" id="KW-1133">Transmembrane helix</keyword>
<evidence type="ECO:0000313" key="3">
    <source>
        <dbReference type="EMBL" id="ACK74158.1"/>
    </source>
</evidence>
<protein>
    <recommendedName>
        <fullName evidence="2">FHA domain-containing protein</fullName>
    </recommendedName>
</protein>
<keyword evidence="4" id="KW-1185">Reference proteome</keyword>
<dbReference type="KEGG" id="cyc:PCC7424_5596"/>
<evidence type="ECO:0000259" key="2">
    <source>
        <dbReference type="PROSITE" id="PS50006"/>
    </source>
</evidence>
<dbReference type="PROSITE" id="PS50006">
    <property type="entry name" value="FHA_DOMAIN"/>
    <property type="match status" value="1"/>
</dbReference>
<name>B7KMY6_GLOC7</name>
<sequence>MNTLRLSIENQDKSWTLKPDREYIIGCDTDCHISLPEEEISEQQLKFDFDPQRNIWYVYNLDDSDSVYINSQSLTEYPITHPSYISVGNKLTFVVTPEGFDSSISHTKFQELLTLKYINRVFFDKEDPEQLRGTWLKNFSFSFNRNLALIDRFSKRRIAFKDQSKLYTVREDLYKDILIRLDEYKKNDYHLTEQLHFKLINYRDYKYENDRDRIYLEIVRNTIRCTKITTFLRFFVNGDNLYIAADSYALGRMSKRKVLWQTIILFLLISPGTWFIYVFTVGLGLVVALWYLYSSWINFIRSLFQGEPFLSALRVNFPKNIKSNAFDLDDSYMFLKSIYPLIISSLEDTLRKHNLLDKDLEEILKGISNDIGKTSINIDTGGGGIIGSVISGLNNTINNKSQTKG</sequence>
<geneLocation type="plasmid" evidence="3 4">
    <name>pP742405</name>
</geneLocation>
<gene>
    <name evidence="3" type="ordered locus">PCC7424_5596</name>
</gene>
<organism evidence="3 4">
    <name type="scientific">Gloeothece citriformis (strain PCC 7424)</name>
    <name type="common">Cyanothece sp. (strain PCC 7424)</name>
    <dbReference type="NCBI Taxonomy" id="65393"/>
    <lineage>
        <taxon>Bacteria</taxon>
        <taxon>Bacillati</taxon>
        <taxon>Cyanobacteriota</taxon>
        <taxon>Cyanophyceae</taxon>
        <taxon>Oscillatoriophycideae</taxon>
        <taxon>Chroococcales</taxon>
        <taxon>Aphanothecaceae</taxon>
        <taxon>Gloeothece</taxon>
        <taxon>Gloeothece citriformis</taxon>
    </lineage>
</organism>
<dbReference type="HOGENOM" id="CLU_056698_0_0_3"/>
<keyword evidence="1" id="KW-0472">Membrane</keyword>
<feature type="transmembrane region" description="Helical" evidence="1">
    <location>
        <begin position="283"/>
        <end position="304"/>
    </location>
</feature>
<keyword evidence="3" id="KW-0614">Plasmid</keyword>
<dbReference type="SUPFAM" id="SSF49879">
    <property type="entry name" value="SMAD/FHA domain"/>
    <property type="match status" value="1"/>
</dbReference>
<dbReference type="Proteomes" id="UP000002384">
    <property type="component" value="Plasmid pP742405"/>
</dbReference>